<evidence type="ECO:0000256" key="5">
    <source>
        <dbReference type="ARBA" id="ARBA00022553"/>
    </source>
</evidence>
<evidence type="ECO:0000256" key="2">
    <source>
        <dbReference type="ARBA" id="ARBA00004792"/>
    </source>
</evidence>
<dbReference type="InterPro" id="IPR049551">
    <property type="entry name" value="PKS_DH_C"/>
</dbReference>
<dbReference type="HOGENOM" id="CLU_223515_0_0_7"/>
<feature type="domain" description="PKS/mFAS DH" evidence="14">
    <location>
        <begin position="1061"/>
        <end position="1341"/>
    </location>
</feature>
<dbReference type="Pfam" id="PF00550">
    <property type="entry name" value="PP-binding"/>
    <property type="match status" value="3"/>
</dbReference>
<dbReference type="KEGG" id="mxa:MXAN_3933"/>
<feature type="domain" description="Carrier" evidence="12">
    <location>
        <begin position="1788"/>
        <end position="1865"/>
    </location>
</feature>
<dbReference type="Pfam" id="PF00109">
    <property type="entry name" value="ketoacyl-synt"/>
    <property type="match status" value="4"/>
</dbReference>
<dbReference type="eggNOG" id="COG0236">
    <property type="taxonomic scope" value="Bacteria"/>
</dbReference>
<dbReference type="eggNOG" id="COG1028">
    <property type="taxonomic scope" value="Bacteria"/>
</dbReference>
<feature type="compositionally biased region" description="Basic and acidic residues" evidence="11">
    <location>
        <begin position="4470"/>
        <end position="4487"/>
    </location>
</feature>
<dbReference type="Pfam" id="PF14765">
    <property type="entry name" value="PS-DH"/>
    <property type="match status" value="3"/>
</dbReference>
<evidence type="ECO:0000259" key="14">
    <source>
        <dbReference type="PROSITE" id="PS52019"/>
    </source>
</evidence>
<dbReference type="SUPFAM" id="SSF51735">
    <property type="entry name" value="NAD(P)-binding Rossmann-fold domains"/>
    <property type="match status" value="4"/>
</dbReference>
<dbReference type="PROSITE" id="PS50075">
    <property type="entry name" value="CARRIER"/>
    <property type="match status" value="3"/>
</dbReference>
<name>Q1D5G0_MYXXD</name>
<dbReference type="FunFam" id="3.40.47.10:FF:000019">
    <property type="entry name" value="Polyketide synthase type I"/>
    <property type="match status" value="4"/>
</dbReference>
<dbReference type="Pfam" id="PF08240">
    <property type="entry name" value="ADH_N"/>
    <property type="match status" value="1"/>
</dbReference>
<feature type="region of interest" description="Disordered" evidence="11">
    <location>
        <begin position="1875"/>
        <end position="1911"/>
    </location>
</feature>
<evidence type="ECO:0000256" key="10">
    <source>
        <dbReference type="PROSITE-ProRule" id="PRU01363"/>
    </source>
</evidence>
<feature type="domain" description="Carrier" evidence="12">
    <location>
        <begin position="2858"/>
        <end position="2935"/>
    </location>
</feature>
<keyword evidence="5" id="KW-0597">Phosphoprotein</keyword>
<dbReference type="SMART" id="SM00829">
    <property type="entry name" value="PKS_ER"/>
    <property type="match status" value="1"/>
</dbReference>
<dbReference type="InterPro" id="IPR050091">
    <property type="entry name" value="PKS_NRPS_Biosynth_Enz"/>
</dbReference>
<evidence type="ECO:0000259" key="13">
    <source>
        <dbReference type="PROSITE" id="PS52004"/>
    </source>
</evidence>
<keyword evidence="8" id="KW-0511">Multifunctional enzyme</keyword>
<feature type="region of interest" description="N-terminal hotdog fold" evidence="10">
    <location>
        <begin position="3615"/>
        <end position="3736"/>
    </location>
</feature>
<feature type="compositionally biased region" description="Low complexity" evidence="11">
    <location>
        <begin position="4336"/>
        <end position="4352"/>
    </location>
</feature>
<dbReference type="InterPro" id="IPR020841">
    <property type="entry name" value="PKS_Beta-ketoAc_synthase_dom"/>
</dbReference>
<dbReference type="Pfam" id="PF22336">
    <property type="entry name" value="RhiE-like_linker"/>
    <property type="match status" value="4"/>
</dbReference>
<dbReference type="InterPro" id="IPR049900">
    <property type="entry name" value="PKS_mFAS_DH"/>
</dbReference>
<comment type="subcellular location">
    <subcellularLocation>
        <location evidence="1">Cytoplasm</location>
    </subcellularLocation>
</comment>
<dbReference type="Gene3D" id="3.10.129.110">
    <property type="entry name" value="Polyketide synthase dehydratase"/>
    <property type="match status" value="3"/>
</dbReference>
<dbReference type="Pfam" id="PF02801">
    <property type="entry name" value="Ketoacyl-synt_C"/>
    <property type="match status" value="4"/>
</dbReference>
<dbReference type="SUPFAM" id="SSF47336">
    <property type="entry name" value="ACP-like"/>
    <property type="match status" value="3"/>
</dbReference>
<dbReference type="InterPro" id="IPR011032">
    <property type="entry name" value="GroES-like_sf"/>
</dbReference>
<dbReference type="SMART" id="SM00822">
    <property type="entry name" value="PKS_KR"/>
    <property type="match status" value="2"/>
</dbReference>
<dbReference type="CDD" id="cd00833">
    <property type="entry name" value="PKS"/>
    <property type="match status" value="4"/>
</dbReference>
<dbReference type="Gene3D" id="3.90.180.10">
    <property type="entry name" value="Medium-chain alcohol dehydrogenases, catalytic domain"/>
    <property type="match status" value="1"/>
</dbReference>
<keyword evidence="16" id="KW-1185">Reference proteome</keyword>
<dbReference type="EMBL" id="CP000113">
    <property type="protein sequence ID" value="ABF92489.1"/>
    <property type="molecule type" value="Genomic_DNA"/>
</dbReference>
<keyword evidence="3" id="KW-0596">Phosphopantetheine</keyword>
<dbReference type="GO" id="GO:0005737">
    <property type="term" value="C:cytoplasm"/>
    <property type="evidence" value="ECO:0007669"/>
    <property type="project" value="UniProtKB-SubCell"/>
</dbReference>
<evidence type="ECO:0000256" key="4">
    <source>
        <dbReference type="ARBA" id="ARBA00022490"/>
    </source>
</evidence>
<comment type="pathway">
    <text evidence="2">Antibiotic biosynthesis.</text>
</comment>
<dbReference type="GO" id="GO:0016491">
    <property type="term" value="F:oxidoreductase activity"/>
    <property type="evidence" value="ECO:0007669"/>
    <property type="project" value="InterPro"/>
</dbReference>
<keyword evidence="7" id="KW-0677">Repeat</keyword>
<feature type="domain" description="PKS/mFAS DH" evidence="14">
    <location>
        <begin position="3615"/>
        <end position="3901"/>
    </location>
</feature>
<dbReference type="PROSITE" id="PS00606">
    <property type="entry name" value="KS3_1"/>
    <property type="match status" value="4"/>
</dbReference>
<protein>
    <submittedName>
        <fullName evidence="15">Mixed type I polyketide synthase-peptide synthetase</fullName>
    </submittedName>
</protein>
<dbReference type="Gene3D" id="3.40.47.10">
    <property type="match status" value="4"/>
</dbReference>
<dbReference type="GO" id="GO:0071770">
    <property type="term" value="P:DIM/DIP cell wall layer assembly"/>
    <property type="evidence" value="ECO:0007669"/>
    <property type="project" value="TreeGrafter"/>
</dbReference>
<dbReference type="InterPro" id="IPR006162">
    <property type="entry name" value="Ppantetheine_attach_site"/>
</dbReference>
<evidence type="ECO:0000256" key="1">
    <source>
        <dbReference type="ARBA" id="ARBA00004496"/>
    </source>
</evidence>
<keyword evidence="4" id="KW-0963">Cytoplasm</keyword>
<dbReference type="InterPro" id="IPR036736">
    <property type="entry name" value="ACP-like_sf"/>
</dbReference>
<feature type="active site" description="Proton acceptor; for dehydratase activity" evidence="10">
    <location>
        <position position="2576"/>
    </location>
</feature>
<feature type="domain" description="Ketosynthase family 3 (KS3)" evidence="13">
    <location>
        <begin position="1917"/>
        <end position="2354"/>
    </location>
</feature>
<feature type="region of interest" description="C-terminal hotdog fold" evidence="10">
    <location>
        <begin position="3754"/>
        <end position="3901"/>
    </location>
</feature>
<sequence>MGEGHRIGVLQQPPRGRDCHEADDGSRRIPQPPVPQVGRPGRGAVMTRLEILQALQSGRMALADAKKALAAIEAQVQPEDFGLVVAGVGGVEAARLSAWAVAPPSPGDITIQVRASALNYPDVMCVRGLYPTMPEYPFVPGFEVAGVVSAVGPGVARFAVGDEVIAVTGPLLGGHASKVNVPADNAVRKPATLTFEEACSLPVVFSTVYYAFEMGKLAEGEHVLVQTATGGCGLMALQLAHLKRCICHGSSSRDDKRKVLERIGVPHVIDYTGDFAPEIRNQTGGRGVDVVLNMVSGEAIQKGIDSLAPFGRYLEIAVHALKTSPKLDLSRLVQNQTLHSIDLRRVGFAGRLGAHRLLDEMAAMASAGEIVPIVSRVYPVRKLQDALQYVSEGKHIGKVVLSHTAEEVVDRTEACIEAMVRHRKRFESSAPSKPTVPVSPPEVRTERPVTQDMEPVAVIGMAGKFPRASDLAQFWQNIARGVDCISEVPAGRWSVAEHYDADGNTPGKSYSKWLGVLEDAESFDPLFFGISPAEAERMDPQQRLFLAACWHCIEDAAIRPSSLSDTRCGVFVGCGPTDYGRDLRGGDLNAQALMGGATSILAARISYLLNLKGPCLAIETACSSSLVAISQACDSLVLRNCDLALAGGVNVAFGPAMHIMSSDAGMLSKDGRCFTFDARANGFVPGEGVGVLLLKRLSDAVRDDDPIAGVIRGWGVNQDGKTNGITAPSAKSQAALEREVYRRFGIDADTISLVEAHGTGTRLGDPIEVEALVESFREHSARKHYCALGSVKSNIGHLMTAAGVSGVLKVLMAMRHQSLPPTLHFEAVNPHLALEGSPFYVNTELKPWTGVPVRRACVSSFGFSGTNAHVVLEEAPSQSRTVAGDAVSPAAPVVFTLSARTEVQLKELAQSMAAFISATPDVDLRDLTYTLQVGREMLEHRLAILAGSREALQEALAAYLSGRPSAAVLSGQAKRTAASISALAADEDGRVLFESWLHKGKLRRVADLWTQGVDVDWRRLYATHTPRRLRLPGYPFSKKRYSPPVVEAQAVSTVRGGAVLHPLVHRNSSVLAEQRYSSTLRGDAFYLADHQVNGRKVLPAAAYLEMARFAASDAWADEAVGRIPVLRNMVWTSPLVVDDAAEVGVALHAQDAGRLTFEIHSAPDAAGERTVHCRGLAELQERVAPRHDLRRLEADCTLRVLSREQCYETFARLGLNYGPGHRALVRVRVGHGQALGEVELPEHLVGDGRSFVLHPALVDSALQAVVGVLGDEGGTAPALPFAVEEVVVHGPCIPRMWAVVRSGTGEGMARKLDVDLCDEQGAVRVSIHALSLRPLPEQPSASVATGLFQMEWVPRELPAGDAGTFEHRVVILCGMQGVDVAQLSSRLDGAECVAVDASHASVADRFLHASAQLLGVLQRVTTSRLSGKALVQMVAASGADLLLYGLSGMLKTAALEDDKIVGQTVLLAHPASSIDQMVEVLRNEARGLGSNSVRYDEGRRLLATWKARSTDAVATASWPDSGVYVISGGAGRLGLRVAEEIAQRARGASIVLVGRSAPTSEVAARIERIAGTGTQVVYRQADVGDLTAVDALVREVRSAFGPIKAVVHAAGLLRDRYLRDKTSEELQAVAWPKVRGIVNLDLATRGEPLELFLVFSSIAGAIGNIGQADYAAANAFMDGYAAHRDALVRTGERAGRTLSVNWPFWEEGGMQVDAATAKRKVREWGLAALSSTQAFDALYRGLRTDAAQLMVLSGHLEAIQRRLTLSEEGGAHRAATGAARAVTIDDDTLRTQVRQVLMSVVSKVLKIPFEELDADAELKEMGFDSISLTDLAHQLAGEYRLDLAPTVFFEHPTINALVGRLVSEHRPLLAERHRGVAGPVADTSPEDTLPTPPVSRRSGRRSPGFSPAAVAKVPGQREPVAVVGMSGAFPGAPDLAAFWRNLAAGRDCIEEIPADRWNWRDYFGDPAAEDNKTRIRHGGFIEGVGEFDPLFFGISPSEAEIMDPQQRLLMTHVWRAIEDAGHAPQSLAGSNTAIFVGTGNTGYASLLERSGVAIKGSTATGSVPSVGPNRLSYLLDLHGPSEPIETACSSSLVAVHRALLAIELGLCDAALVGGVNTIVTPDAHIGFGKAGMLSEDGRCKAFARGADGYVRGEGVGVLYLKRLSLAERDGDHIYGLLLGSAENHGGRANSLTAPNPKAQADLIEAAWLRAGVDPRTAGYIEAHGTGTSLGDPVEINGLKSAFHSLYEKTGAAEGTDAHIGIGSVKSNIGHLELAAGVAGLVKVLLQMRHGVLAKSLHCEELNPYIALKGSPFYVVQEGRPWLALKDASGRPLPRRAGVSSFGFGGVNAHVVVEEYVPSHEATPTPLRGPAICVLSGRTEEQLRQQARQLHEAVEREGYRDEHLPALAYTLQVGRDAMEERLALLVDSIAGLQEKLRAFVDGAGAGDAVFRGHVKRNKDALSVFTGDDDLQEAIASWLSKGKYHKLLDLWTKGLSFDWNRLYGAQRPQRLSLPTYPFSRTRYWVPEGEQPAGVPTWGALRAGGVDALHPLLRRNVSDLRQQGYEAVFSADQFFLADHVILGKRVVPGVVYLEMARAALQLAEGEEAAVVRPVRVTNVTWPQPQVVEGPTTELRVSLFPEDDGRVRFDIHSGSDDTHVCHSQGLVTFFEPKPAAAVDVAALKSQCQRGELSAEQCYQAFASLGAAYGPGHRALRAVYQGVDQVLARLVLPEGLGSTVAPYVLHPSLMDAALQATIGLSAQESPAPIGLPFSVDAVEVLAPCPPQLWVWIRNAAGSTAGGAVRKLDLDLLADDGQVCIRLKGFLMRPVKELRAAPAPRILAPAEEVDASPADAGPLGDPSSVRDQIRSVLITEVARAVKVSAGDIEINTEFSEYGFDSISLTEFTSRLNHGYGLSLTPTLFFELPTIAALSEHLAEKYRQNFDRYMVVAKRGADSGNTPAPTKAVGPKAEARRLRRMPRPSRSAEPLTYGNDEPLAVIGMSGRFPMAEDLEAYWRNLRDGVDCIQEIPASRWDWREIYGDANQEPGKTLIKWGGFIDGIDEFDPLFFGVSPSEAELMDPQQRLLMTYVWLAMEDAGYSASSLSGTRTALFIGTGQAGYGSLIEQANAEIKSYASTAAVPSVGPNRMSYFLNIKGPSEPIETACSSSLVAVHKAMLAIHRGECDTAIVGGVNTLPTPAGHIGFDKAGMLSPDGRCKTFSDQANGYVRGEGVGMLMLKRLSLAEADGDHIYGVIRGSAAGHGGRTNSPTAPSPKSQAELLHATYTQAGIDPRTVTFIEAHGTGTSLGDPIEIDGLKSAFTALDPTLGAGPVDRAFCGLGSVKTNIGHLELAAGVAGVIKVLLQMKYKTLAKSLHSEQLNRHIRLDGSPFFIVRETQPWPALEDGAGNVVPRRAGVSSFGIGGVNAHVVVEEYLPSSAPAAEVPQDAPHLIVLSAKNEARLIERARQLLHAVEQGEVSQADLPSVAYTLQVGRDAMEERLGLLARSLEELKEKLLEFTEGRGLADSVYRGHVKRHKEFLSVFADDAEMQEAVAKWMARGKLSKVLEVWTRGMPVDWAKLHGGAQLRRRSLPTYPFAKEKYWVAKPARAENRVRAGSRAALHPLVHENSSDLRGQRYSAHLTGEEFFLRDHVVGQDKVLPGVAFLEMARAAVVNASGLTPPGKVTLRNVVWSRPIIVTDAPVQVHIGLEAEQDGSVVFEIYGGTDEAPLLFCQGRARIGAGTDEEATAPCVDLSVLQSGCQDRRQSGAAVYQTFASAGLTYGPTLRALQELSVGRGQVLARAVLPEQVLSSQGQFVLHPSLLDAALQAALGLHSDEGGQLSLPFALDALEVWDGPAPSDVWIHLRDETDGAAGKNRQKISISLCDRDGKVWVRLKGFSTRPVPAAGVRAGAENHVLLFAPIWEETALASAPITAARRRVLVFCGATSAVAEAAANRIQGAQKVVMGTSAASAPERFRELVQKLFEAIKGMALQAGREATLLQCVVSTQDTERDSLRGLLGLFKTARLEHPTLQLQMVEVDAPTDVERVVARLQSSSTAPELPHLLFQDEKVLVTRWRELTAPAPEAPLWRKGGTYLITGGAGGLGKRFAQTIVEATEQASIVLTGRSPAGDAQRAFMESLRRPGVRVEYRPCDVTRAEDCQALIAWVRDTFGGLNGILHAAGVIEDSLLKNKDWEAWERVLAPKVQGLTCLDEASRSERLDFFVMFSSFAGAIGNPGQSDYAAANAYMDAYARQREARVARGERFGKTLSINWPLWREGGMHVDAATEQMMTHATGMAVLETTAGVQAFQHALEHAQSQVMILAGQAERIRKWLGRSGLLEGTSVSPSPSASATSSTAEPGDEVRARVSAMLCSEIAVVLKVDAAAVDADSELSEYGFDSITLTEFANRLNRAYELDLTPPVLFEYPSVDTLAGYLLRAHRESMVHHFGEQERGATPEVVSLAERMPAAEPVTSALRTRERRGGSRGRSVEPARTDAPSTSTPARRGPTPLAVVGMSGCFPGARDLEQFWTNLAGGVDSITEVPASRWDWRELYGDPRKEGNKTKVKWGGFIEGVEEFDPLFFGISPVEAEVMDPQQRLLMMHVWRAIEDAGYAPHSLSGTRTGIFVGTGITGYNSLVERANLAIQGYSSTAVVPSIGPNRMSYLLNLHGPSEPVETACSSSLVALHRAMEAIDSGSCDMALAGGVNTIVTPGGHIAFDKAGMLSEDGRCKTFSATANGYARGEGVGVVFLKRLADAERDGDPIYGVIRSSAENHGGRANSLTAPNPNAQSQLLQDAYRKADIDPRTIGYVEAHGTGTELGDPVEVNGLKSAFAAQIEARGGGTSLEKHCGLGSVKSNIGHLELAAGMAGVIKVLLQMKHRMLVKTLHCERLNPYIKLEDSPFFIVQQTQDWPALMDERGQPLPRRAGVSSFGFGGVNAHVVMEEYLGNARANAAKADVPRGPVAIVLSAKNAERLREQAAQLLDAVRSGRWSDAELPSLAYTLQVGREAMEERLAMVVDSLAALETRLQVFLTGGREGLFVGGRAGRAHPSGKGSAEAEAAVRDAVTAWKAGDASPLLGLWATGGTVDWTQLYAAPLSRTHVPAYPFARERYWISPAPPREQQTLEKPVAQTRPSLIGQLRTRIGAAAIEGETVND</sequence>
<dbReference type="GO" id="GO:0006633">
    <property type="term" value="P:fatty acid biosynthetic process"/>
    <property type="evidence" value="ECO:0007669"/>
    <property type="project" value="InterPro"/>
</dbReference>
<dbReference type="SMART" id="SM00825">
    <property type="entry name" value="PKS_KS"/>
    <property type="match status" value="4"/>
</dbReference>
<feature type="active site" description="Proton donor; for dehydratase activity" evidence="10">
    <location>
        <position position="3816"/>
    </location>
</feature>
<feature type="active site" description="Proton donor; for dehydratase activity" evidence="10">
    <location>
        <position position="1259"/>
    </location>
</feature>
<feature type="region of interest" description="C-terminal hotdog fold" evidence="10">
    <location>
        <begin position="2684"/>
        <end position="2831"/>
    </location>
</feature>
<dbReference type="SMART" id="SM01294">
    <property type="entry name" value="PKS_PP_betabranch"/>
    <property type="match status" value="2"/>
</dbReference>
<organism evidence="15 16">
    <name type="scientific">Myxococcus xanthus (strain DK1622)</name>
    <dbReference type="NCBI Taxonomy" id="246197"/>
    <lineage>
        <taxon>Bacteria</taxon>
        <taxon>Pseudomonadati</taxon>
        <taxon>Myxococcota</taxon>
        <taxon>Myxococcia</taxon>
        <taxon>Myxococcales</taxon>
        <taxon>Cystobacterineae</taxon>
        <taxon>Myxococcaceae</taxon>
        <taxon>Myxococcus</taxon>
    </lineage>
</organism>
<dbReference type="SUPFAM" id="SSF53901">
    <property type="entry name" value="Thiolase-like"/>
    <property type="match status" value="4"/>
</dbReference>
<dbReference type="GO" id="GO:0031177">
    <property type="term" value="F:phosphopantetheine binding"/>
    <property type="evidence" value="ECO:0007669"/>
    <property type="project" value="InterPro"/>
</dbReference>
<feature type="active site" description="Proton acceptor; for dehydratase activity" evidence="10">
    <location>
        <position position="1090"/>
    </location>
</feature>
<dbReference type="SUPFAM" id="SSF50129">
    <property type="entry name" value="GroES-like"/>
    <property type="match status" value="1"/>
</dbReference>
<dbReference type="InterPro" id="IPR013154">
    <property type="entry name" value="ADH-like_N"/>
</dbReference>
<feature type="domain" description="PKS/mFAS DH" evidence="14">
    <location>
        <begin position="2547"/>
        <end position="2831"/>
    </location>
</feature>
<feature type="domain" description="Ketosynthase family 3 (KS3)" evidence="13">
    <location>
        <begin position="453"/>
        <end position="874"/>
    </location>
</feature>
<evidence type="ECO:0000313" key="16">
    <source>
        <dbReference type="Proteomes" id="UP000002402"/>
    </source>
</evidence>
<feature type="compositionally biased region" description="Basic and acidic residues" evidence="11">
    <location>
        <begin position="15"/>
        <end position="27"/>
    </location>
</feature>
<accession>Q1D5G0</accession>
<evidence type="ECO:0000256" key="9">
    <source>
        <dbReference type="ARBA" id="ARBA00054155"/>
    </source>
</evidence>
<dbReference type="InterPro" id="IPR014031">
    <property type="entry name" value="Ketoacyl_synth_C"/>
</dbReference>
<evidence type="ECO:0000256" key="3">
    <source>
        <dbReference type="ARBA" id="ARBA00022450"/>
    </source>
</evidence>
<evidence type="ECO:0000259" key="12">
    <source>
        <dbReference type="PROSITE" id="PS50075"/>
    </source>
</evidence>
<dbReference type="STRING" id="246197.MXAN_3933"/>
<reference evidence="15 16" key="1">
    <citation type="journal article" date="2006" name="Proc. Natl. Acad. Sci. U.S.A.">
        <title>Evolution of sensory complexity recorded in a myxobacterial genome.</title>
        <authorList>
            <person name="Goldman B.S."/>
            <person name="Nierman W.C."/>
            <person name="Kaiser D."/>
            <person name="Slater S.C."/>
            <person name="Durkin A.S."/>
            <person name="Eisen J.A."/>
            <person name="Ronning C.M."/>
            <person name="Barbazuk W.B."/>
            <person name="Blanchard M."/>
            <person name="Field C."/>
            <person name="Halling C."/>
            <person name="Hinkle G."/>
            <person name="Iartchuk O."/>
            <person name="Kim H.S."/>
            <person name="Mackenzie C."/>
            <person name="Madupu R."/>
            <person name="Miller N."/>
            <person name="Shvartsbeyn A."/>
            <person name="Sullivan S.A."/>
            <person name="Vaudin M."/>
            <person name="Wiegand R."/>
            <person name="Kaplan H.B."/>
        </authorList>
    </citation>
    <scope>NUCLEOTIDE SEQUENCE [LARGE SCALE GENOMIC DNA]</scope>
    <source>
        <strain evidence="16">DK1622</strain>
    </source>
</reference>
<feature type="region of interest" description="N-terminal hotdog fold" evidence="10">
    <location>
        <begin position="2547"/>
        <end position="2670"/>
    </location>
</feature>
<dbReference type="Gene3D" id="1.10.1240.100">
    <property type="match status" value="4"/>
</dbReference>
<feature type="domain" description="Carrier" evidence="12">
    <location>
        <begin position="4356"/>
        <end position="4433"/>
    </location>
</feature>
<dbReference type="Proteomes" id="UP000002402">
    <property type="component" value="Chromosome"/>
</dbReference>
<dbReference type="Pfam" id="PF21089">
    <property type="entry name" value="PKS_DH_N"/>
    <property type="match status" value="3"/>
</dbReference>
<dbReference type="PANTHER" id="PTHR43775:SF37">
    <property type="entry name" value="SI:DKEY-61P9.11"/>
    <property type="match status" value="1"/>
</dbReference>
<evidence type="ECO:0000256" key="6">
    <source>
        <dbReference type="ARBA" id="ARBA00022679"/>
    </source>
</evidence>
<proteinExistence type="predicted"/>
<dbReference type="PANTHER" id="PTHR43775">
    <property type="entry name" value="FATTY ACID SYNTHASE"/>
    <property type="match status" value="1"/>
</dbReference>
<dbReference type="PROSITE" id="PS52019">
    <property type="entry name" value="PKS_MFAS_DH"/>
    <property type="match status" value="3"/>
</dbReference>
<dbReference type="SMART" id="SM00826">
    <property type="entry name" value="PKS_DH"/>
    <property type="match status" value="3"/>
</dbReference>
<dbReference type="CDD" id="cd08953">
    <property type="entry name" value="KR_2_SDR_x"/>
    <property type="match status" value="2"/>
</dbReference>
<comment type="function">
    <text evidence="9">Involved in production of the polyketide antibiotic thailandamide.</text>
</comment>
<feature type="region of interest" description="C-terminal hotdog fold" evidence="10">
    <location>
        <begin position="1197"/>
        <end position="1341"/>
    </location>
</feature>
<dbReference type="GO" id="GO:0005886">
    <property type="term" value="C:plasma membrane"/>
    <property type="evidence" value="ECO:0007669"/>
    <property type="project" value="TreeGrafter"/>
</dbReference>
<feature type="active site" description="Proton acceptor; for dehydratase activity" evidence="10">
    <location>
        <position position="3644"/>
    </location>
</feature>
<dbReference type="InterPro" id="IPR020843">
    <property type="entry name" value="ER"/>
</dbReference>
<feature type="domain" description="Ketosynthase family 3 (KS3)" evidence="13">
    <location>
        <begin position="4501"/>
        <end position="4938"/>
    </location>
</feature>
<feature type="region of interest" description="Disordered" evidence="11">
    <location>
        <begin position="2950"/>
        <end position="2985"/>
    </location>
</feature>
<evidence type="ECO:0000256" key="7">
    <source>
        <dbReference type="ARBA" id="ARBA00022737"/>
    </source>
</evidence>
<evidence type="ECO:0000256" key="8">
    <source>
        <dbReference type="ARBA" id="ARBA00023268"/>
    </source>
</evidence>
<dbReference type="InterPro" id="IPR049552">
    <property type="entry name" value="PKS_DH_N"/>
</dbReference>
<dbReference type="InterPro" id="IPR018201">
    <property type="entry name" value="Ketoacyl_synth_AS"/>
</dbReference>
<feature type="domain" description="Ketosynthase family 3 (KS3)" evidence="13">
    <location>
        <begin position="2989"/>
        <end position="3426"/>
    </location>
</feature>
<dbReference type="CDD" id="cd08251">
    <property type="entry name" value="polyketide_synthase"/>
    <property type="match status" value="1"/>
</dbReference>
<evidence type="ECO:0000313" key="15">
    <source>
        <dbReference type="EMBL" id="ABF92489.1"/>
    </source>
</evidence>
<evidence type="ECO:0000256" key="11">
    <source>
        <dbReference type="SAM" id="MobiDB-lite"/>
    </source>
</evidence>
<dbReference type="Gene3D" id="3.40.50.720">
    <property type="entry name" value="NAD(P)-binding Rossmann-like Domain"/>
    <property type="match status" value="3"/>
</dbReference>
<dbReference type="Pfam" id="PF08659">
    <property type="entry name" value="KR"/>
    <property type="match status" value="2"/>
</dbReference>
<feature type="region of interest" description="Disordered" evidence="11">
    <location>
        <begin position="4334"/>
        <end position="4354"/>
    </location>
</feature>
<dbReference type="InterPro" id="IPR013968">
    <property type="entry name" value="PKS_KR"/>
</dbReference>
<dbReference type="InterPro" id="IPR020807">
    <property type="entry name" value="PKS_DH"/>
</dbReference>
<dbReference type="eggNOG" id="COG0604">
    <property type="taxonomic scope" value="Bacteria"/>
</dbReference>
<dbReference type="Pfam" id="PF13602">
    <property type="entry name" value="ADH_zinc_N_2"/>
    <property type="match status" value="1"/>
</dbReference>
<dbReference type="InterPro" id="IPR014030">
    <property type="entry name" value="Ketoacyl_synth_N"/>
</dbReference>
<dbReference type="InterPro" id="IPR042104">
    <property type="entry name" value="PKS_dehydratase_sf"/>
</dbReference>
<feature type="region of interest" description="Disordered" evidence="11">
    <location>
        <begin position="426"/>
        <end position="448"/>
    </location>
</feature>
<keyword evidence="6" id="KW-0808">Transferase</keyword>
<dbReference type="InterPro" id="IPR036291">
    <property type="entry name" value="NAD(P)-bd_dom_sf"/>
</dbReference>
<feature type="region of interest" description="N-terminal hotdog fold" evidence="10">
    <location>
        <begin position="1061"/>
        <end position="1184"/>
    </location>
</feature>
<dbReference type="EnsemblBacteria" id="ABF92489">
    <property type="protein sequence ID" value="ABF92489"/>
    <property type="gene ID" value="MXAN_3933"/>
</dbReference>
<feature type="region of interest" description="Disordered" evidence="11">
    <location>
        <begin position="4463"/>
        <end position="4503"/>
    </location>
</feature>
<dbReference type="InterPro" id="IPR016039">
    <property type="entry name" value="Thiolase-like"/>
</dbReference>
<gene>
    <name evidence="15" type="ordered locus">MXAN_3933</name>
</gene>
<feature type="active site" description="Proton donor; for dehydratase activity" evidence="10">
    <location>
        <position position="2746"/>
    </location>
</feature>
<dbReference type="eggNOG" id="COG3321">
    <property type="taxonomic scope" value="Bacteria"/>
</dbReference>
<dbReference type="PROSITE" id="PS00012">
    <property type="entry name" value="PHOSPHOPANTETHEINE"/>
    <property type="match status" value="1"/>
</dbReference>
<dbReference type="PROSITE" id="PS52004">
    <property type="entry name" value="KS3_2"/>
    <property type="match status" value="4"/>
</dbReference>
<dbReference type="InterPro" id="IPR057326">
    <property type="entry name" value="KR_dom"/>
</dbReference>
<dbReference type="Gene3D" id="1.10.1200.10">
    <property type="entry name" value="ACP-like"/>
    <property type="match status" value="3"/>
</dbReference>
<dbReference type="InterPro" id="IPR020806">
    <property type="entry name" value="PKS_PP-bd"/>
</dbReference>
<dbReference type="SMART" id="SM00823">
    <property type="entry name" value="PKS_PP"/>
    <property type="match status" value="3"/>
</dbReference>
<dbReference type="InterPro" id="IPR054514">
    <property type="entry name" value="RhiE-like_linker"/>
</dbReference>
<dbReference type="GO" id="GO:0004312">
    <property type="term" value="F:fatty acid synthase activity"/>
    <property type="evidence" value="ECO:0007669"/>
    <property type="project" value="TreeGrafter"/>
</dbReference>
<dbReference type="InterPro" id="IPR009081">
    <property type="entry name" value="PP-bd_ACP"/>
</dbReference>
<dbReference type="GO" id="GO:0004315">
    <property type="term" value="F:3-oxoacyl-[acyl-carrier-protein] synthase activity"/>
    <property type="evidence" value="ECO:0007669"/>
    <property type="project" value="InterPro"/>
</dbReference>
<feature type="region of interest" description="Disordered" evidence="11">
    <location>
        <begin position="1"/>
        <end position="42"/>
    </location>
</feature>